<dbReference type="STRING" id="669874.A0A1E4TRX0"/>
<feature type="domain" description="SPX" evidence="7">
    <location>
        <begin position="1"/>
        <end position="290"/>
    </location>
</feature>
<evidence type="ECO:0000256" key="3">
    <source>
        <dbReference type="ARBA" id="ARBA00022692"/>
    </source>
</evidence>
<dbReference type="CDD" id="cd01115">
    <property type="entry name" value="SLC13_permease"/>
    <property type="match status" value="1"/>
</dbReference>
<keyword evidence="5 6" id="KW-0472">Membrane</keyword>
<protein>
    <recommendedName>
        <fullName evidence="7">SPX domain-containing protein</fullName>
    </recommendedName>
</protein>
<feature type="transmembrane region" description="Helical" evidence="6">
    <location>
        <begin position="722"/>
        <end position="749"/>
    </location>
</feature>
<feature type="transmembrane region" description="Helical" evidence="6">
    <location>
        <begin position="666"/>
        <end position="683"/>
    </location>
</feature>
<dbReference type="GO" id="GO:0000329">
    <property type="term" value="C:fungal-type vacuole membrane"/>
    <property type="evidence" value="ECO:0007669"/>
    <property type="project" value="EnsemblFungi"/>
</dbReference>
<dbReference type="Proteomes" id="UP000094236">
    <property type="component" value="Unassembled WGS sequence"/>
</dbReference>
<dbReference type="InterPro" id="IPR004680">
    <property type="entry name" value="Cit_transptr-like_dom"/>
</dbReference>
<dbReference type="GO" id="GO:0005315">
    <property type="term" value="F:phosphate transmembrane transporter activity"/>
    <property type="evidence" value="ECO:0007669"/>
    <property type="project" value="EnsemblFungi"/>
</dbReference>
<dbReference type="AlphaFoldDB" id="A0A1E4TRX0"/>
<feature type="transmembrane region" description="Helical" evidence="6">
    <location>
        <begin position="761"/>
        <end position="789"/>
    </location>
</feature>
<feature type="transmembrane region" description="Helical" evidence="6">
    <location>
        <begin position="854"/>
        <end position="872"/>
    </location>
</feature>
<evidence type="ECO:0000256" key="5">
    <source>
        <dbReference type="ARBA" id="ARBA00023136"/>
    </source>
</evidence>
<evidence type="ECO:0000313" key="8">
    <source>
        <dbReference type="EMBL" id="ODV94499.1"/>
    </source>
</evidence>
<proteinExistence type="predicted"/>
<dbReference type="OrthoDB" id="10260443at2759"/>
<dbReference type="GO" id="GO:2000185">
    <property type="term" value="P:regulation of phosphate transmembrane transport"/>
    <property type="evidence" value="ECO:0007669"/>
    <property type="project" value="EnsemblFungi"/>
</dbReference>
<evidence type="ECO:0000256" key="6">
    <source>
        <dbReference type="SAM" id="Phobius"/>
    </source>
</evidence>
<dbReference type="InterPro" id="IPR004331">
    <property type="entry name" value="SPX_dom"/>
</dbReference>
<comment type="subcellular location">
    <subcellularLocation>
        <location evidence="1">Membrane</location>
        <topology evidence="1">Multi-pass membrane protein</topology>
    </subcellularLocation>
</comment>
<sequence>MKFSHSLQFNAVPEWSSKYIAYSSLKKTIYQLQRENLNNGFGDRYDPEQQPLNHSLAIDNHMTEDDKNPIKIFTNALDTELQKIDLFYKNKEAEIYTDCQILLDDIDDFERTNKNDDENSMNAGYDGSSNRRSIRALIATIQPVLSNNSSQAVLKSSTIDNPSNEIANGGSNNNNNNNLVHVLSNSSLQNSNYNENSEMSYTLDSDDDDLLNHRNNRKITNQRSDILEDSDFDVDFLRRVALSTRKRTIDLFVKLSELKSYIELNKIGFTKALKKFDKSLNVKLRNEYLSQLPLKSYIFQESTLKNLNDKIHSIVKIYAFFFTRRNNLPIAENELRSHLREHVVWDRDTVWREMIGLERKTHSANVDTTASGNRVLIGDEGNILKETPQEKININICSKTFTIPKFLVSSNAIKGYIIAFITVVLLFISPFEDKEQQKCFSILVCASLLWATETIPLFITSLLVPLLIVTFGVLKDPDTYEPLSATEASKYVFSTMWSSVIMLLVGGFTLAAALSKYNIAKVVSTWVLSKAGTNPKIMLLTIMSVALFASMWVSNVAAPVLCFSIIQPLLRTLPKNSEFSKALILGIALSSNIGGMASPIASPQNVIAIGYMDPSPSWGQWFVIALPVCAISLVAIWMFLIVTMRAGKGVNLVPIRVSDDKFTSTQWYISFVTILTIILWCFASKLESVFGEMGMIAIIPLLLFYGPGFLTTDDINNYPWNIVILAMGGIALGKAVSSSGLLQTIALGIRAHVEHFQLYSIMLIFGLLILTVATFVSHTVAALIIIPLIQEIGNTLPDPHPRLLVMASTLLCSAAMGLPTSGFPNVTAICMVDDVGVPYLTVGKFITRGVPSSFMAYLVIVTFGFGIMKLIGF</sequence>
<evidence type="ECO:0000256" key="1">
    <source>
        <dbReference type="ARBA" id="ARBA00004141"/>
    </source>
</evidence>
<gene>
    <name evidence="8" type="ORF">PACTADRAFT_4439</name>
</gene>
<feature type="transmembrane region" description="Helical" evidence="6">
    <location>
        <begin position="582"/>
        <end position="601"/>
    </location>
</feature>
<accession>A0A1E4TRX0</accession>
<evidence type="ECO:0000256" key="2">
    <source>
        <dbReference type="ARBA" id="ARBA00022448"/>
    </source>
</evidence>
<dbReference type="Pfam" id="PF03105">
    <property type="entry name" value="SPX"/>
    <property type="match status" value="2"/>
</dbReference>
<feature type="transmembrane region" description="Helical" evidence="6">
    <location>
        <begin position="690"/>
        <end position="710"/>
    </location>
</feature>
<reference evidence="9" key="1">
    <citation type="submission" date="2016-05" db="EMBL/GenBank/DDBJ databases">
        <title>Comparative genomics of biotechnologically important yeasts.</title>
        <authorList>
            <consortium name="DOE Joint Genome Institute"/>
            <person name="Riley R."/>
            <person name="Haridas S."/>
            <person name="Wolfe K.H."/>
            <person name="Lopes M.R."/>
            <person name="Hittinger C.T."/>
            <person name="Goker M."/>
            <person name="Salamov A."/>
            <person name="Wisecaver J."/>
            <person name="Long T.M."/>
            <person name="Aerts A.L."/>
            <person name="Barry K."/>
            <person name="Choi C."/>
            <person name="Clum A."/>
            <person name="Coughlan A.Y."/>
            <person name="Deshpande S."/>
            <person name="Douglass A.P."/>
            <person name="Hanson S.J."/>
            <person name="Klenk H.-P."/>
            <person name="Labutti K."/>
            <person name="Lapidus A."/>
            <person name="Lindquist E."/>
            <person name="Lipzen A."/>
            <person name="Meier-Kolthoff J.P."/>
            <person name="Ohm R.A."/>
            <person name="Otillar R.P."/>
            <person name="Pangilinan J."/>
            <person name="Peng Y."/>
            <person name="Rokas A."/>
            <person name="Rosa C.A."/>
            <person name="Scheuner C."/>
            <person name="Sibirny A.A."/>
            <person name="Slot J.C."/>
            <person name="Stielow J.B."/>
            <person name="Sun H."/>
            <person name="Kurtzman C.P."/>
            <person name="Blackwell M."/>
            <person name="Grigoriev I.V."/>
            <person name="Jeffries T.W."/>
        </authorList>
    </citation>
    <scope>NUCLEOTIDE SEQUENCE [LARGE SCALE GENOMIC DNA]</scope>
    <source>
        <strain evidence="9">NRRL Y-2460</strain>
    </source>
</reference>
<evidence type="ECO:0000259" key="7">
    <source>
        <dbReference type="PROSITE" id="PS51382"/>
    </source>
</evidence>
<dbReference type="GO" id="GO:0006817">
    <property type="term" value="P:phosphate ion transport"/>
    <property type="evidence" value="ECO:0007669"/>
    <property type="project" value="EnsemblFungi"/>
</dbReference>
<dbReference type="GO" id="GO:0005886">
    <property type="term" value="C:plasma membrane"/>
    <property type="evidence" value="ECO:0007669"/>
    <property type="project" value="TreeGrafter"/>
</dbReference>
<dbReference type="Pfam" id="PF03600">
    <property type="entry name" value="CitMHS"/>
    <property type="match status" value="1"/>
</dbReference>
<keyword evidence="9" id="KW-1185">Reference proteome</keyword>
<dbReference type="GO" id="GO:1990816">
    <property type="term" value="C:vacuole-mitochondrion membrane contact site"/>
    <property type="evidence" value="ECO:0007669"/>
    <property type="project" value="EnsemblFungi"/>
</dbReference>
<feature type="transmembrane region" description="Helical" evidence="6">
    <location>
        <begin position="406"/>
        <end position="428"/>
    </location>
</feature>
<evidence type="ECO:0000256" key="4">
    <source>
        <dbReference type="ARBA" id="ARBA00022989"/>
    </source>
</evidence>
<feature type="transmembrane region" description="Helical" evidence="6">
    <location>
        <begin position="491"/>
        <end position="517"/>
    </location>
</feature>
<name>A0A1E4TRX0_PACTA</name>
<organism evidence="8 9">
    <name type="scientific">Pachysolen tannophilus NRRL Y-2460</name>
    <dbReference type="NCBI Taxonomy" id="669874"/>
    <lineage>
        <taxon>Eukaryota</taxon>
        <taxon>Fungi</taxon>
        <taxon>Dikarya</taxon>
        <taxon>Ascomycota</taxon>
        <taxon>Saccharomycotina</taxon>
        <taxon>Pichiomycetes</taxon>
        <taxon>Pachysolenaceae</taxon>
        <taxon>Pachysolen</taxon>
    </lineage>
</organism>
<feature type="transmembrane region" description="Helical" evidence="6">
    <location>
        <begin position="537"/>
        <end position="570"/>
    </location>
</feature>
<dbReference type="PANTHER" id="PTHR10283">
    <property type="entry name" value="SOLUTE CARRIER FAMILY 13 MEMBER"/>
    <property type="match status" value="1"/>
</dbReference>
<feature type="transmembrane region" description="Helical" evidence="6">
    <location>
        <begin position="440"/>
        <end position="471"/>
    </location>
</feature>
<dbReference type="EMBL" id="KV454016">
    <property type="protein sequence ID" value="ODV94499.1"/>
    <property type="molecule type" value="Genomic_DNA"/>
</dbReference>
<dbReference type="PANTHER" id="PTHR10283:SF92">
    <property type="entry name" value="LOW-AFFINITY PHOSPHATE TRANSPORTER PHO91"/>
    <property type="match status" value="1"/>
</dbReference>
<dbReference type="CDD" id="cd14478">
    <property type="entry name" value="SPX_PHO87_PHO90_like"/>
    <property type="match status" value="1"/>
</dbReference>
<dbReference type="PROSITE" id="PS51382">
    <property type="entry name" value="SPX"/>
    <property type="match status" value="1"/>
</dbReference>
<dbReference type="GO" id="GO:0006797">
    <property type="term" value="P:polyphosphate metabolic process"/>
    <property type="evidence" value="ECO:0007669"/>
    <property type="project" value="EnsemblFungi"/>
</dbReference>
<keyword evidence="3 6" id="KW-0812">Transmembrane</keyword>
<feature type="transmembrane region" description="Helical" evidence="6">
    <location>
        <begin position="621"/>
        <end position="646"/>
    </location>
</feature>
<dbReference type="GO" id="GO:0015169">
    <property type="term" value="F:glycerol-3-phosphate transmembrane transporter activity"/>
    <property type="evidence" value="ECO:0007669"/>
    <property type="project" value="EnsemblFungi"/>
</dbReference>
<keyword evidence="4 6" id="KW-1133">Transmembrane helix</keyword>
<evidence type="ECO:0000313" key="9">
    <source>
        <dbReference type="Proteomes" id="UP000094236"/>
    </source>
</evidence>
<keyword evidence="2" id="KW-0813">Transport</keyword>